<dbReference type="InterPro" id="IPR001789">
    <property type="entry name" value="Sig_transdc_resp-reg_receiver"/>
</dbReference>
<evidence type="ECO:0000256" key="5">
    <source>
        <dbReference type="ARBA" id="ARBA00022679"/>
    </source>
</evidence>
<dbReference type="Pfam" id="PF00072">
    <property type="entry name" value="Response_reg"/>
    <property type="match status" value="1"/>
</dbReference>
<evidence type="ECO:0000256" key="3">
    <source>
        <dbReference type="ARBA" id="ARBA00012438"/>
    </source>
</evidence>
<feature type="domain" description="Response regulatory" evidence="10">
    <location>
        <begin position="615"/>
        <end position="731"/>
    </location>
</feature>
<keyword evidence="5" id="KW-0808">Transferase</keyword>
<dbReference type="CDD" id="cd18774">
    <property type="entry name" value="PDC2_HK_sensor"/>
    <property type="match status" value="1"/>
</dbReference>
<dbReference type="InterPro" id="IPR036890">
    <property type="entry name" value="HATPase_C_sf"/>
</dbReference>
<keyword evidence="4 7" id="KW-0597">Phosphoprotein</keyword>
<dbReference type="Proteomes" id="UP000295382">
    <property type="component" value="Unassembled WGS sequence"/>
</dbReference>
<feature type="modified residue" description="4-aspartylphosphate" evidence="7">
    <location>
        <position position="664"/>
    </location>
</feature>
<evidence type="ECO:0000256" key="8">
    <source>
        <dbReference type="SAM" id="Coils"/>
    </source>
</evidence>
<comment type="caution">
    <text evidence="11">The sequence shown here is derived from an EMBL/GenBank/DDBJ whole genome shotgun (WGS) entry which is preliminary data.</text>
</comment>
<proteinExistence type="predicted"/>
<evidence type="ECO:0000256" key="6">
    <source>
        <dbReference type="ARBA" id="ARBA00022777"/>
    </source>
</evidence>
<dbReference type="Gene3D" id="1.10.287.130">
    <property type="match status" value="1"/>
</dbReference>
<evidence type="ECO:0000313" key="12">
    <source>
        <dbReference type="Proteomes" id="UP000295382"/>
    </source>
</evidence>
<dbReference type="SUPFAM" id="SSF52172">
    <property type="entry name" value="CheY-like"/>
    <property type="match status" value="1"/>
</dbReference>
<dbReference type="Pfam" id="PF02518">
    <property type="entry name" value="HATPase_c"/>
    <property type="match status" value="1"/>
</dbReference>
<evidence type="ECO:0000256" key="4">
    <source>
        <dbReference type="ARBA" id="ARBA00022553"/>
    </source>
</evidence>
<dbReference type="CDD" id="cd00082">
    <property type="entry name" value="HisKA"/>
    <property type="match status" value="1"/>
</dbReference>
<dbReference type="GO" id="GO:0000155">
    <property type="term" value="F:phosphorelay sensor kinase activity"/>
    <property type="evidence" value="ECO:0007669"/>
    <property type="project" value="InterPro"/>
</dbReference>
<dbReference type="InterPro" id="IPR011006">
    <property type="entry name" value="CheY-like_superfamily"/>
</dbReference>
<dbReference type="Gene3D" id="3.40.50.2300">
    <property type="match status" value="1"/>
</dbReference>
<keyword evidence="12" id="KW-1185">Reference proteome</keyword>
<dbReference type="SMART" id="SM00388">
    <property type="entry name" value="HisKA"/>
    <property type="match status" value="1"/>
</dbReference>
<dbReference type="SUPFAM" id="SSF55874">
    <property type="entry name" value="ATPase domain of HSP90 chaperone/DNA topoisomerase II/histidine kinase"/>
    <property type="match status" value="1"/>
</dbReference>
<dbReference type="InterPro" id="IPR003594">
    <property type="entry name" value="HATPase_dom"/>
</dbReference>
<dbReference type="PANTHER" id="PTHR43547">
    <property type="entry name" value="TWO-COMPONENT HISTIDINE KINASE"/>
    <property type="match status" value="1"/>
</dbReference>
<dbReference type="SMART" id="SM00387">
    <property type="entry name" value="HATPase_c"/>
    <property type="match status" value="1"/>
</dbReference>
<comment type="subcellular location">
    <subcellularLocation>
        <location evidence="2">Cell inner membrane</location>
        <topology evidence="2">Multi-pass membrane protein</topology>
    </subcellularLocation>
</comment>
<dbReference type="AlphaFoldDB" id="A0A4R3HT28"/>
<evidence type="ECO:0000259" key="9">
    <source>
        <dbReference type="PROSITE" id="PS50109"/>
    </source>
</evidence>
<dbReference type="InterPro" id="IPR005467">
    <property type="entry name" value="His_kinase_dom"/>
</dbReference>
<dbReference type="GO" id="GO:0005886">
    <property type="term" value="C:plasma membrane"/>
    <property type="evidence" value="ECO:0007669"/>
    <property type="project" value="UniProtKB-SubCell"/>
</dbReference>
<keyword evidence="6 11" id="KW-0418">Kinase</keyword>
<dbReference type="Gene3D" id="3.30.450.20">
    <property type="entry name" value="PAS domain"/>
    <property type="match status" value="1"/>
</dbReference>
<evidence type="ECO:0000259" key="10">
    <source>
        <dbReference type="PROSITE" id="PS50110"/>
    </source>
</evidence>
<feature type="coiled-coil region" evidence="8">
    <location>
        <begin position="334"/>
        <end position="372"/>
    </location>
</feature>
<accession>A0A4R3HT28</accession>
<dbReference type="Gene3D" id="3.30.565.10">
    <property type="entry name" value="Histidine kinase-like ATPase, C-terminal domain"/>
    <property type="match status" value="1"/>
</dbReference>
<dbReference type="InterPro" id="IPR003661">
    <property type="entry name" value="HisK_dim/P_dom"/>
</dbReference>
<dbReference type="EMBL" id="SLZQ01000007">
    <property type="protein sequence ID" value="TCS36346.1"/>
    <property type="molecule type" value="Genomic_DNA"/>
</dbReference>
<dbReference type="Pfam" id="PF00512">
    <property type="entry name" value="HisKA"/>
    <property type="match status" value="1"/>
</dbReference>
<dbReference type="PRINTS" id="PR00344">
    <property type="entry name" value="BCTRLSENSOR"/>
</dbReference>
<sequence>MLRPRLLRLRHLLILLAGIGLLPIAVLGTWGIHAAIGEQRREMEDSMLNLSRALASAVDVELDAAVSAMRTMANSPLLAKKDFPSFYAVAREAARARPHWAGIVLTDGKGQLIFKSALPDGTSGAKIIESPSLEQAIATHQPVIGNIAKGQAGEYAVPVRYPVVRNGEVAYVLTAAVKPDRILEIINRQQVPKSWVISVQDASNLRVARSKDHQSTVATGISPTLAQLISTGKPEGAGVTRTLEGTEVITTYARIPKHGWMVVIGAPTAPINQVLQQSLTTYILVIGASLAICIGLAILLSRKIALGIGAVEQQALRLGQGEPISFKPHSIHEINQIGAALQAASNERRAAEEEREKLMASLSDALKQAEQAGQAKDEFLAVLGHELRNPLAPMVTALDLMDVKGNEAFRRERDVMRRQVAHMRRLVDDLLDVSRITKGKLEIRKEPVNLRTVVERAAESVFPLTATRDRGIAVSAVDSWVNGDETRLIQVVTNLLTNALRFDPKGEISVSLTQAGDGACISVRDEGAGMNPEMIEQVFKPFFQAPQSLARTSGGLGLGLAIVKSLVELHGGTVSASSPGLGKGCTFQVCLQTIAPPSPADEDRKPASQLDQHARIMVVDDNIDAAQAIAEMLKLNGHTVQAVHDSHVALEMIQDFAPELMFVDIGLPEMDGYELARTIRRRYASQRIKLVALTGYGQSADKSRASNAGFDRHLTKPAELNDLLSAVDLLKGS</sequence>
<name>A0A4R3HT28_PAULE</name>
<reference evidence="11 12" key="1">
    <citation type="submission" date="2019-03" db="EMBL/GenBank/DDBJ databases">
        <title>Genomic Encyclopedia of Type Strains, Phase IV (KMG-IV): sequencing the most valuable type-strain genomes for metagenomic binning, comparative biology and taxonomic classification.</title>
        <authorList>
            <person name="Goeker M."/>
        </authorList>
    </citation>
    <scope>NUCLEOTIDE SEQUENCE [LARGE SCALE GENOMIC DNA]</scope>
    <source>
        <strain evidence="11 12">DSM 7445</strain>
    </source>
</reference>
<feature type="domain" description="Histidine kinase" evidence="9">
    <location>
        <begin position="382"/>
        <end position="595"/>
    </location>
</feature>
<dbReference type="EC" id="2.7.13.3" evidence="3"/>
<dbReference type="FunFam" id="3.30.565.10:FF:000006">
    <property type="entry name" value="Sensor histidine kinase WalK"/>
    <property type="match status" value="1"/>
</dbReference>
<evidence type="ECO:0000313" key="11">
    <source>
        <dbReference type="EMBL" id="TCS36346.1"/>
    </source>
</evidence>
<evidence type="ECO:0000256" key="7">
    <source>
        <dbReference type="PROSITE-ProRule" id="PRU00169"/>
    </source>
</evidence>
<dbReference type="SUPFAM" id="SSF47384">
    <property type="entry name" value="Homodimeric domain of signal transducing histidine kinase"/>
    <property type="match status" value="1"/>
</dbReference>
<dbReference type="CDD" id="cd17580">
    <property type="entry name" value="REC_2_DhkD-like"/>
    <property type="match status" value="1"/>
</dbReference>
<evidence type="ECO:0000256" key="1">
    <source>
        <dbReference type="ARBA" id="ARBA00000085"/>
    </source>
</evidence>
<evidence type="ECO:0000256" key="2">
    <source>
        <dbReference type="ARBA" id="ARBA00004429"/>
    </source>
</evidence>
<dbReference type="InterPro" id="IPR004358">
    <property type="entry name" value="Sig_transdc_His_kin-like_C"/>
</dbReference>
<comment type="catalytic activity">
    <reaction evidence="1">
        <text>ATP + protein L-histidine = ADP + protein N-phospho-L-histidine.</text>
        <dbReference type="EC" id="2.7.13.3"/>
    </reaction>
</comment>
<gene>
    <name evidence="11" type="ORF">EDC30_107163</name>
</gene>
<dbReference type="PROSITE" id="PS50110">
    <property type="entry name" value="RESPONSE_REGULATORY"/>
    <property type="match status" value="1"/>
</dbReference>
<dbReference type="PROSITE" id="PS50109">
    <property type="entry name" value="HIS_KIN"/>
    <property type="match status" value="1"/>
</dbReference>
<dbReference type="SMART" id="SM00448">
    <property type="entry name" value="REC"/>
    <property type="match status" value="1"/>
</dbReference>
<keyword evidence="8" id="KW-0175">Coiled coil</keyword>
<dbReference type="PANTHER" id="PTHR43547:SF2">
    <property type="entry name" value="HYBRID SIGNAL TRANSDUCTION HISTIDINE KINASE C"/>
    <property type="match status" value="1"/>
</dbReference>
<organism evidence="11 12">
    <name type="scientific">Paucimonas lemoignei</name>
    <name type="common">Pseudomonas lemoignei</name>
    <dbReference type="NCBI Taxonomy" id="29443"/>
    <lineage>
        <taxon>Bacteria</taxon>
        <taxon>Pseudomonadati</taxon>
        <taxon>Pseudomonadota</taxon>
        <taxon>Betaproteobacteria</taxon>
        <taxon>Burkholderiales</taxon>
        <taxon>Burkholderiaceae</taxon>
        <taxon>Paucimonas</taxon>
    </lineage>
</organism>
<protein>
    <recommendedName>
        <fullName evidence="3">histidine kinase</fullName>
        <ecNumber evidence="3">2.7.13.3</ecNumber>
    </recommendedName>
</protein>
<dbReference type="InterPro" id="IPR036097">
    <property type="entry name" value="HisK_dim/P_sf"/>
</dbReference>